<evidence type="ECO:0000259" key="1">
    <source>
        <dbReference type="Pfam" id="PF18312"/>
    </source>
</evidence>
<dbReference type="eggNOG" id="COG1651">
    <property type="taxonomic scope" value="Bacteria"/>
</dbReference>
<sequence length="246" mass="26263">MKLVLSLAVAVATATPGLALPLSDAERAAFRAELRAYLLEHPEVIREALEGAETRRMARHANADLARIEAHAETLFRAPDDWTGGAPDGDVTLVSFVDYRAEGARRALDAAREAAARDDQLRLVVKEAPRPDDEAAERAARLALAVLRLAGPAAYEAAQTRLFAAGARLDAAALDRISAELGLAPAEVKTRMAGSDITAKLAETRALAEALELGPAPAQVLKRTMVRGDVPAVALLRMVEAIRRKK</sequence>
<dbReference type="Pfam" id="PF18312">
    <property type="entry name" value="ScsC_N"/>
    <property type="match status" value="1"/>
</dbReference>
<reference evidence="2 3" key="1">
    <citation type="submission" date="2015-02" db="EMBL/GenBank/DDBJ databases">
        <title>Genome sequene of Rhodovulum sulfidophilum DSM 2351.</title>
        <authorList>
            <person name="Nagao N."/>
        </authorList>
    </citation>
    <scope>NUCLEOTIDE SEQUENCE [LARGE SCALE GENOMIC DNA]</scope>
    <source>
        <strain evidence="2 3">DSM 2351</strain>
    </source>
</reference>
<dbReference type="PATRIC" id="fig|35806.4.peg.3051"/>
<gene>
    <name evidence="2" type="ORF">NHU_02969</name>
</gene>
<dbReference type="GO" id="GO:0016853">
    <property type="term" value="F:isomerase activity"/>
    <property type="evidence" value="ECO:0007669"/>
    <property type="project" value="UniProtKB-KW"/>
</dbReference>
<dbReference type="AlphaFoldDB" id="A0A0D6B4V5"/>
<keyword evidence="2" id="KW-0413">Isomerase</keyword>
<evidence type="ECO:0000313" key="3">
    <source>
        <dbReference type="Proteomes" id="UP000064912"/>
    </source>
</evidence>
<evidence type="ECO:0000313" key="2">
    <source>
        <dbReference type="EMBL" id="BAQ70116.1"/>
    </source>
</evidence>
<organism evidence="2 3">
    <name type="scientific">Rhodovulum sulfidophilum</name>
    <name type="common">Rhodobacter sulfidophilus</name>
    <dbReference type="NCBI Taxonomy" id="35806"/>
    <lineage>
        <taxon>Bacteria</taxon>
        <taxon>Pseudomonadati</taxon>
        <taxon>Pseudomonadota</taxon>
        <taxon>Alphaproteobacteria</taxon>
        <taxon>Rhodobacterales</taxon>
        <taxon>Paracoccaceae</taxon>
        <taxon>Rhodovulum</taxon>
    </lineage>
</organism>
<dbReference type="SUPFAM" id="SSF52833">
    <property type="entry name" value="Thioredoxin-like"/>
    <property type="match status" value="1"/>
</dbReference>
<dbReference type="Proteomes" id="UP000064912">
    <property type="component" value="Chromosome"/>
</dbReference>
<accession>A0A0D6B4V5</accession>
<dbReference type="Gene3D" id="3.40.30.10">
    <property type="entry name" value="Glutaredoxin"/>
    <property type="match status" value="1"/>
</dbReference>
<dbReference type="KEGG" id="rsu:NHU_02969"/>
<protein>
    <submittedName>
        <fullName evidence="2">Protein-disulfide isomerase</fullName>
    </submittedName>
</protein>
<dbReference type="InterPro" id="IPR041205">
    <property type="entry name" value="ScsC_N"/>
</dbReference>
<feature type="domain" description="Copper resistance protein ScsC N-terminal" evidence="1">
    <location>
        <begin position="26"/>
        <end position="50"/>
    </location>
</feature>
<dbReference type="InterPro" id="IPR036249">
    <property type="entry name" value="Thioredoxin-like_sf"/>
</dbReference>
<proteinExistence type="predicted"/>
<name>A0A0D6B4V5_RHOSU</name>
<dbReference type="EMBL" id="AP014800">
    <property type="protein sequence ID" value="BAQ70116.1"/>
    <property type="molecule type" value="Genomic_DNA"/>
</dbReference>